<protein>
    <submittedName>
        <fullName evidence="1">Uncharacterized protein</fullName>
    </submittedName>
</protein>
<gene>
    <name evidence="1" type="ORF">SAMN05216268_14311</name>
</gene>
<evidence type="ECO:0000313" key="2">
    <source>
        <dbReference type="Proteomes" id="UP000184388"/>
    </source>
</evidence>
<accession>A0A9X8N9M3</accession>
<dbReference type="Proteomes" id="UP000184388">
    <property type="component" value="Unassembled WGS sequence"/>
</dbReference>
<organism evidence="1 2">
    <name type="scientific">Streptomyces yunnanensis</name>
    <dbReference type="NCBI Taxonomy" id="156453"/>
    <lineage>
        <taxon>Bacteria</taxon>
        <taxon>Bacillati</taxon>
        <taxon>Actinomycetota</taxon>
        <taxon>Actinomycetes</taxon>
        <taxon>Kitasatosporales</taxon>
        <taxon>Streptomycetaceae</taxon>
        <taxon>Streptomyces</taxon>
    </lineage>
</organism>
<dbReference type="AlphaFoldDB" id="A0A9X8N9M3"/>
<proteinExistence type="predicted"/>
<reference evidence="2" key="1">
    <citation type="submission" date="2016-11" db="EMBL/GenBank/DDBJ databases">
        <authorList>
            <person name="Jaros S."/>
            <person name="Januszkiewicz K."/>
            <person name="Wedrychowicz H."/>
        </authorList>
    </citation>
    <scope>NUCLEOTIDE SEQUENCE [LARGE SCALE GENOMIC DNA]</scope>
    <source>
        <strain evidence="2">CGMCC 4.3555</strain>
    </source>
</reference>
<comment type="caution">
    <text evidence="1">The sequence shown here is derived from an EMBL/GenBank/DDBJ whole genome shotgun (WGS) entry which is preliminary data.</text>
</comment>
<sequence length="36" mass="4380">MNGETRLVERGYPVRGSHRAYIPRHPRHLPQEWLNR</sequence>
<dbReference type="EMBL" id="FRBK01000043">
    <property type="protein sequence ID" value="SHN34229.1"/>
    <property type="molecule type" value="Genomic_DNA"/>
</dbReference>
<evidence type="ECO:0000313" key="1">
    <source>
        <dbReference type="EMBL" id="SHN34229.1"/>
    </source>
</evidence>
<name>A0A9X8N9M3_9ACTN</name>